<dbReference type="PANTHER" id="PTHR42648">
    <property type="entry name" value="TRANSPOSASE, PUTATIVE-RELATED"/>
    <property type="match status" value="1"/>
</dbReference>
<dbReference type="InterPro" id="IPR012337">
    <property type="entry name" value="RNaseH-like_sf"/>
</dbReference>
<dbReference type="Gene3D" id="3.30.420.10">
    <property type="entry name" value="Ribonuclease H-like superfamily/Ribonuclease H"/>
    <property type="match status" value="1"/>
</dbReference>
<dbReference type="STRING" id="157652.A0A371FKK1"/>
<dbReference type="PANTHER" id="PTHR42648:SF21">
    <property type="entry name" value="CYSTEINE-RICH RLK (RECEPTOR-LIKE PROTEIN KINASE) 8"/>
    <property type="match status" value="1"/>
</dbReference>
<dbReference type="OrthoDB" id="1751476at2759"/>
<feature type="domain" description="Retroviral polymerase SH3-like" evidence="1">
    <location>
        <begin position="157"/>
        <end position="209"/>
    </location>
</feature>
<keyword evidence="3" id="KW-1185">Reference proteome</keyword>
<name>A0A371FKK1_MUCPR</name>
<proteinExistence type="predicted"/>
<evidence type="ECO:0000313" key="2">
    <source>
        <dbReference type="EMBL" id="RDX78791.1"/>
    </source>
</evidence>
<feature type="non-terminal residue" evidence="2">
    <location>
        <position position="1"/>
    </location>
</feature>
<dbReference type="InterPro" id="IPR039537">
    <property type="entry name" value="Retrotran_Ty1/copia-like"/>
</dbReference>
<dbReference type="Pfam" id="PF25597">
    <property type="entry name" value="SH3_retrovirus"/>
    <property type="match status" value="1"/>
</dbReference>
<sequence length="333" mass="39125">MNLQLLMIILDEHELCSSPTRMSLLKSSLYSLNEFKIRKALTLFLLEVIKGENLKMKTKSSMKNITLFIIFLVHNFSCPRTLKQNRVLERKNRSLQEIVITIWNDNNSPKYFWAKVVNTACYLQNRIYIIPILKKTPYELWKGKQPNTSYFHPFGYECFILNIKDNLGNFDPKFDKGTFLGYFNASKAYKVYNSRSLVEEFIHVKFNDFKPDKELLELNNSFADLNTSSKESYLDKEPKEDKLESTSTNWVRTRSSSKDQAQVALLFELEPKNIDEALMDDGSSLWTKASTLYEKLSSFFMKNVYHVQIYVDNIIFGAIDEYLCEEFFKMMQK</sequence>
<evidence type="ECO:0000259" key="1">
    <source>
        <dbReference type="Pfam" id="PF25597"/>
    </source>
</evidence>
<dbReference type="InterPro" id="IPR057670">
    <property type="entry name" value="SH3_retrovirus"/>
</dbReference>
<protein>
    <recommendedName>
        <fullName evidence="1">Retroviral polymerase SH3-like domain-containing protein</fullName>
    </recommendedName>
</protein>
<dbReference type="EMBL" id="QJKJ01008746">
    <property type="protein sequence ID" value="RDX78791.1"/>
    <property type="molecule type" value="Genomic_DNA"/>
</dbReference>
<dbReference type="SUPFAM" id="SSF53098">
    <property type="entry name" value="Ribonuclease H-like"/>
    <property type="match status" value="1"/>
</dbReference>
<dbReference type="AlphaFoldDB" id="A0A371FKK1"/>
<accession>A0A371FKK1</accession>
<dbReference type="Proteomes" id="UP000257109">
    <property type="component" value="Unassembled WGS sequence"/>
</dbReference>
<dbReference type="GO" id="GO:0003676">
    <property type="term" value="F:nucleic acid binding"/>
    <property type="evidence" value="ECO:0007669"/>
    <property type="project" value="InterPro"/>
</dbReference>
<gene>
    <name evidence="2" type="ORF">CR513_40877</name>
</gene>
<dbReference type="InterPro" id="IPR036397">
    <property type="entry name" value="RNaseH_sf"/>
</dbReference>
<organism evidence="2 3">
    <name type="scientific">Mucuna pruriens</name>
    <name type="common">Velvet bean</name>
    <name type="synonym">Dolichos pruriens</name>
    <dbReference type="NCBI Taxonomy" id="157652"/>
    <lineage>
        <taxon>Eukaryota</taxon>
        <taxon>Viridiplantae</taxon>
        <taxon>Streptophyta</taxon>
        <taxon>Embryophyta</taxon>
        <taxon>Tracheophyta</taxon>
        <taxon>Spermatophyta</taxon>
        <taxon>Magnoliopsida</taxon>
        <taxon>eudicotyledons</taxon>
        <taxon>Gunneridae</taxon>
        <taxon>Pentapetalae</taxon>
        <taxon>rosids</taxon>
        <taxon>fabids</taxon>
        <taxon>Fabales</taxon>
        <taxon>Fabaceae</taxon>
        <taxon>Papilionoideae</taxon>
        <taxon>50 kb inversion clade</taxon>
        <taxon>NPAAA clade</taxon>
        <taxon>indigoferoid/millettioid clade</taxon>
        <taxon>Phaseoleae</taxon>
        <taxon>Mucuna</taxon>
    </lineage>
</organism>
<comment type="caution">
    <text evidence="2">The sequence shown here is derived from an EMBL/GenBank/DDBJ whole genome shotgun (WGS) entry which is preliminary data.</text>
</comment>
<evidence type="ECO:0000313" key="3">
    <source>
        <dbReference type="Proteomes" id="UP000257109"/>
    </source>
</evidence>
<reference evidence="2" key="1">
    <citation type="submission" date="2018-05" db="EMBL/GenBank/DDBJ databases">
        <title>Draft genome of Mucuna pruriens seed.</title>
        <authorList>
            <person name="Nnadi N.E."/>
            <person name="Vos R."/>
            <person name="Hasami M.H."/>
            <person name="Devisetty U.K."/>
            <person name="Aguiy J.C."/>
        </authorList>
    </citation>
    <scope>NUCLEOTIDE SEQUENCE [LARGE SCALE GENOMIC DNA]</scope>
    <source>
        <strain evidence="2">JCA_2017</strain>
    </source>
</reference>